<proteinExistence type="inferred from homology"/>
<feature type="transmembrane region" description="Helical" evidence="7">
    <location>
        <begin position="310"/>
        <end position="334"/>
    </location>
</feature>
<dbReference type="PANTHER" id="PTHR12479:SF2">
    <property type="entry name" value="LYSOSOMAL-ASSOCIATED TRANSMEMBRANE PROTEIN 5"/>
    <property type="match status" value="1"/>
</dbReference>
<feature type="transmembrane region" description="Helical" evidence="7">
    <location>
        <begin position="355"/>
        <end position="375"/>
    </location>
</feature>
<dbReference type="GO" id="GO:0012505">
    <property type="term" value="C:endomembrane system"/>
    <property type="evidence" value="ECO:0007669"/>
    <property type="project" value="UniProtKB-SubCell"/>
</dbReference>
<reference evidence="8 9" key="1">
    <citation type="journal article" date="2011" name="Nature">
        <title>Genome sequencing reveals insights into physiology and longevity of the naked mole rat.</title>
        <authorList>
            <person name="Kim E.B."/>
            <person name="Fang X."/>
            <person name="Fushan A.A."/>
            <person name="Huang Z."/>
            <person name="Lobanov A.V."/>
            <person name="Han L."/>
            <person name="Marino S.M."/>
            <person name="Sun X."/>
            <person name="Turanov A.A."/>
            <person name="Yang P."/>
            <person name="Yim S.H."/>
            <person name="Zhao X."/>
            <person name="Kasaikina M.V."/>
            <person name="Stoletzki N."/>
            <person name="Peng C."/>
            <person name="Polak P."/>
            <person name="Xiong Z."/>
            <person name="Kiezun A."/>
            <person name="Zhu Y."/>
            <person name="Chen Y."/>
            <person name="Kryukov G.V."/>
            <person name="Zhang Q."/>
            <person name="Peshkin L."/>
            <person name="Yang L."/>
            <person name="Bronson R.T."/>
            <person name="Buffenstein R."/>
            <person name="Wang B."/>
            <person name="Han C."/>
            <person name="Li Q."/>
            <person name="Chen L."/>
            <person name="Zhao W."/>
            <person name="Sunyaev S.R."/>
            <person name="Park T.J."/>
            <person name="Zhang G."/>
            <person name="Wang J."/>
            <person name="Gladyshev V.N."/>
        </authorList>
    </citation>
    <scope>NUCLEOTIDE SEQUENCE [LARGE SCALE GENOMIC DNA]</scope>
</reference>
<dbReference type="PANTHER" id="PTHR12479">
    <property type="entry name" value="LYSOSOMAL-ASSOCIATED TRANSMEMBRANE PROTEIN"/>
    <property type="match status" value="1"/>
</dbReference>
<dbReference type="Pfam" id="PF03821">
    <property type="entry name" value="Mtp"/>
    <property type="match status" value="1"/>
</dbReference>
<dbReference type="STRING" id="10181.G5AY70"/>
<dbReference type="InterPro" id="IPR018396">
    <property type="entry name" value="LAPTM_4A/5"/>
</dbReference>
<keyword evidence="6 7" id="KW-0472">Membrane</keyword>
<evidence type="ECO:0000256" key="1">
    <source>
        <dbReference type="ARBA" id="ARBA00004127"/>
    </source>
</evidence>
<dbReference type="AlphaFoldDB" id="G5AY70"/>
<evidence type="ECO:0000256" key="2">
    <source>
        <dbReference type="ARBA" id="ARBA00010076"/>
    </source>
</evidence>
<comment type="subcellular location">
    <subcellularLocation>
        <location evidence="1">Endomembrane system</location>
        <topology evidence="1">Multi-pass membrane protein</topology>
    </subcellularLocation>
</comment>
<feature type="transmembrane region" description="Helical" evidence="7">
    <location>
        <begin position="406"/>
        <end position="429"/>
    </location>
</feature>
<dbReference type="GO" id="GO:0005765">
    <property type="term" value="C:lysosomal membrane"/>
    <property type="evidence" value="ECO:0007669"/>
    <property type="project" value="TreeGrafter"/>
</dbReference>
<dbReference type="InParanoid" id="G5AY70"/>
<evidence type="ECO:0000256" key="3">
    <source>
        <dbReference type="ARBA" id="ARBA00022448"/>
    </source>
</evidence>
<sequence length="481" mass="53688">MPRRAAPIRQICCCFNVRIATTALAIYHVATPGDPREMETCEEEWPQVQTVVRPCPGKPRPGSRSSNRAVGGFLPQLLFLELQVSRVKLGAEELEPERAAFVSGLLPVGTAMPLLTCLLNPEQDVPRQEDKLRPVTELKKRRKEKKMKHSQIGETDGSCLSAEHELPVQGYLGSQCKLGSINKGASVDDLIWLPVVLRGRCDYRPRHVDGTRWPWGLVSGPCDSGAGALRAAHAYADGSKGRELLKAQVMSVLLFTEHVVEVAHGKAPCRLSRTLYLRIADLVSSFLLISMLFIISVSLLVGVIKNREKLLLPFLSLQIMDFLLCLLTLLGSYIELPAYLKFASRTRPGPSKVPVMTLQLLDFFLSILTLCSSYMEVPTYLNFKSMNHMNYLPSQEGMAHSQFVKMMLIFSIAFISVLILKVYMFKCVWRCYQFMKYMNLASERSDSKIPPKVVLPSYEEAISLPTKSPEGGPAPPPYSEV</sequence>
<dbReference type="Proteomes" id="UP000006813">
    <property type="component" value="Unassembled WGS sequence"/>
</dbReference>
<feature type="transmembrane region" description="Helical" evidence="7">
    <location>
        <begin position="282"/>
        <end position="304"/>
    </location>
</feature>
<gene>
    <name evidence="8" type="ORF">GW7_21825</name>
</gene>
<dbReference type="FunCoup" id="G5AY70">
    <property type="interactions" value="343"/>
</dbReference>
<keyword evidence="4 7" id="KW-0812">Transmembrane</keyword>
<dbReference type="EMBL" id="JH167496">
    <property type="protein sequence ID" value="EHB01980.1"/>
    <property type="molecule type" value="Genomic_DNA"/>
</dbReference>
<evidence type="ECO:0000256" key="6">
    <source>
        <dbReference type="ARBA" id="ARBA00023136"/>
    </source>
</evidence>
<keyword evidence="3" id="KW-0813">Transport</keyword>
<dbReference type="InterPro" id="IPR051115">
    <property type="entry name" value="LAPTM_transporter"/>
</dbReference>
<dbReference type="InterPro" id="IPR004687">
    <property type="entry name" value="LAPTM4/5"/>
</dbReference>
<comment type="similarity">
    <text evidence="2">Belongs to the LAPTM4/LAPTM5 transporter family.</text>
</comment>
<dbReference type="eggNOG" id="ENOG502RY9P">
    <property type="taxonomic scope" value="Eukaryota"/>
</dbReference>
<evidence type="ECO:0000256" key="7">
    <source>
        <dbReference type="SAM" id="Phobius"/>
    </source>
</evidence>
<evidence type="ECO:0000256" key="4">
    <source>
        <dbReference type="ARBA" id="ARBA00022692"/>
    </source>
</evidence>
<evidence type="ECO:0000256" key="5">
    <source>
        <dbReference type="ARBA" id="ARBA00022989"/>
    </source>
</evidence>
<evidence type="ECO:0000313" key="9">
    <source>
        <dbReference type="Proteomes" id="UP000006813"/>
    </source>
</evidence>
<accession>G5AY70</accession>
<organism evidence="8 9">
    <name type="scientific">Heterocephalus glaber</name>
    <name type="common">Naked mole rat</name>
    <dbReference type="NCBI Taxonomy" id="10181"/>
    <lineage>
        <taxon>Eukaryota</taxon>
        <taxon>Metazoa</taxon>
        <taxon>Chordata</taxon>
        <taxon>Craniata</taxon>
        <taxon>Vertebrata</taxon>
        <taxon>Euteleostomi</taxon>
        <taxon>Mammalia</taxon>
        <taxon>Eutheria</taxon>
        <taxon>Euarchontoglires</taxon>
        <taxon>Glires</taxon>
        <taxon>Rodentia</taxon>
        <taxon>Hystricomorpha</taxon>
        <taxon>Bathyergidae</taxon>
        <taxon>Heterocephalus</taxon>
    </lineage>
</organism>
<evidence type="ECO:0000313" key="8">
    <source>
        <dbReference type="EMBL" id="EHB01980.1"/>
    </source>
</evidence>
<name>G5AY70_HETGA</name>
<dbReference type="NCBIfam" id="TIGR00799">
    <property type="entry name" value="mtp"/>
    <property type="match status" value="1"/>
</dbReference>
<protein>
    <submittedName>
        <fullName evidence="8">Lysosomal-associated transmembrane protein 5</fullName>
    </submittedName>
</protein>
<keyword evidence="5 7" id="KW-1133">Transmembrane helix</keyword>